<keyword evidence="5" id="KW-0813">Transport</keyword>
<comment type="function">
    <text evidence="1">Multidrug efflux pump.</text>
</comment>
<feature type="transmembrane region" description="Helical" evidence="13">
    <location>
        <begin position="165"/>
        <end position="186"/>
    </location>
</feature>
<dbReference type="EMBL" id="JALBUS010000023">
    <property type="protein sequence ID" value="MDX8418303.1"/>
    <property type="molecule type" value="Genomic_DNA"/>
</dbReference>
<evidence type="ECO:0000256" key="8">
    <source>
        <dbReference type="ARBA" id="ARBA00022692"/>
    </source>
</evidence>
<feature type="transmembrane region" description="Helical" evidence="13">
    <location>
        <begin position="192"/>
        <end position="212"/>
    </location>
</feature>
<keyword evidence="15" id="KW-1185">Reference proteome</keyword>
<comment type="similarity">
    <text evidence="3">Belongs to the multi antimicrobial extrusion (MATE) (TC 2.A.66.1) family.</text>
</comment>
<evidence type="ECO:0000256" key="10">
    <source>
        <dbReference type="ARBA" id="ARBA00023065"/>
    </source>
</evidence>
<keyword evidence="10" id="KW-0406">Ion transport</keyword>
<gene>
    <name evidence="14" type="ORF">MOZ64_10710</name>
</gene>
<evidence type="ECO:0000256" key="9">
    <source>
        <dbReference type="ARBA" id="ARBA00022989"/>
    </source>
</evidence>
<evidence type="ECO:0000256" key="6">
    <source>
        <dbReference type="ARBA" id="ARBA00022449"/>
    </source>
</evidence>
<accession>A0ABU4WR90</accession>
<comment type="caution">
    <text evidence="14">The sequence shown here is derived from an EMBL/GenBank/DDBJ whole genome shotgun (WGS) entry which is preliminary data.</text>
</comment>
<comment type="subcellular location">
    <subcellularLocation>
        <location evidence="2">Cell membrane</location>
        <topology evidence="2">Multi-pass membrane protein</topology>
    </subcellularLocation>
</comment>
<evidence type="ECO:0000256" key="11">
    <source>
        <dbReference type="ARBA" id="ARBA00023136"/>
    </source>
</evidence>
<feature type="transmembrane region" description="Helical" evidence="13">
    <location>
        <begin position="96"/>
        <end position="118"/>
    </location>
</feature>
<proteinExistence type="inferred from homology"/>
<keyword evidence="7" id="KW-1003">Cell membrane</keyword>
<name>A0ABU4WR90_9FIRM</name>
<feature type="transmembrane region" description="Helical" evidence="13">
    <location>
        <begin position="278"/>
        <end position="297"/>
    </location>
</feature>
<reference evidence="14 15" key="1">
    <citation type="submission" date="2022-03" db="EMBL/GenBank/DDBJ databases">
        <title>Novel taxa within the pig intestine.</title>
        <authorList>
            <person name="Wylensek D."/>
            <person name="Bishof K."/>
            <person name="Afrizal A."/>
            <person name="Clavel T."/>
        </authorList>
    </citation>
    <scope>NUCLEOTIDE SEQUENCE [LARGE SCALE GENOMIC DNA]</scope>
    <source>
        <strain evidence="14 15">Cla-KB-P134</strain>
    </source>
</reference>
<evidence type="ECO:0000256" key="12">
    <source>
        <dbReference type="ARBA" id="ARBA00031636"/>
    </source>
</evidence>
<evidence type="ECO:0000256" key="13">
    <source>
        <dbReference type="SAM" id="Phobius"/>
    </source>
</evidence>
<keyword evidence="9 13" id="KW-1133">Transmembrane helix</keyword>
<evidence type="ECO:0000256" key="7">
    <source>
        <dbReference type="ARBA" id="ARBA00022475"/>
    </source>
</evidence>
<feature type="transmembrane region" description="Helical" evidence="13">
    <location>
        <begin position="130"/>
        <end position="153"/>
    </location>
</feature>
<keyword evidence="6" id="KW-0050">Antiport</keyword>
<evidence type="ECO:0000256" key="5">
    <source>
        <dbReference type="ARBA" id="ARBA00022448"/>
    </source>
</evidence>
<dbReference type="PANTHER" id="PTHR43298:SF2">
    <property type="entry name" value="FMN_FAD EXPORTER YEEO-RELATED"/>
    <property type="match status" value="1"/>
</dbReference>
<evidence type="ECO:0000256" key="1">
    <source>
        <dbReference type="ARBA" id="ARBA00003408"/>
    </source>
</evidence>
<dbReference type="RefSeq" id="WP_320326548.1">
    <property type="nucleotide sequence ID" value="NZ_JALBUS010000023.1"/>
</dbReference>
<dbReference type="CDD" id="cd13138">
    <property type="entry name" value="MATE_yoeA_like"/>
    <property type="match status" value="1"/>
</dbReference>
<dbReference type="InterPro" id="IPR002528">
    <property type="entry name" value="MATE_fam"/>
</dbReference>
<dbReference type="InterPro" id="IPR048279">
    <property type="entry name" value="MdtK-like"/>
</dbReference>
<evidence type="ECO:0000313" key="15">
    <source>
        <dbReference type="Proteomes" id="UP001285244"/>
    </source>
</evidence>
<feature type="transmembrane region" description="Helical" evidence="13">
    <location>
        <begin position="356"/>
        <end position="373"/>
    </location>
</feature>
<evidence type="ECO:0000313" key="14">
    <source>
        <dbReference type="EMBL" id="MDX8418303.1"/>
    </source>
</evidence>
<dbReference type="PANTHER" id="PTHR43298">
    <property type="entry name" value="MULTIDRUG RESISTANCE PROTEIN NORM-RELATED"/>
    <property type="match status" value="1"/>
</dbReference>
<feature type="transmembrane region" description="Helical" evidence="13">
    <location>
        <begin position="411"/>
        <end position="430"/>
    </location>
</feature>
<dbReference type="Pfam" id="PF01554">
    <property type="entry name" value="MatE"/>
    <property type="match status" value="2"/>
</dbReference>
<feature type="transmembrane region" description="Helical" evidence="13">
    <location>
        <begin position="318"/>
        <end position="336"/>
    </location>
</feature>
<dbReference type="NCBIfam" id="TIGR00797">
    <property type="entry name" value="matE"/>
    <property type="match status" value="1"/>
</dbReference>
<dbReference type="InterPro" id="IPR050222">
    <property type="entry name" value="MATE_MdtK"/>
</dbReference>
<feature type="transmembrane region" description="Helical" evidence="13">
    <location>
        <begin position="12"/>
        <end position="31"/>
    </location>
</feature>
<feature type="transmembrane region" description="Helical" evidence="13">
    <location>
        <begin position="233"/>
        <end position="258"/>
    </location>
</feature>
<dbReference type="PIRSF" id="PIRSF006603">
    <property type="entry name" value="DinF"/>
    <property type="match status" value="1"/>
</dbReference>
<evidence type="ECO:0000256" key="4">
    <source>
        <dbReference type="ARBA" id="ARBA00020268"/>
    </source>
</evidence>
<organism evidence="14 15">
    <name type="scientific">Absicoccus intestinalis</name>
    <dbReference type="NCBI Taxonomy" id="2926319"/>
    <lineage>
        <taxon>Bacteria</taxon>
        <taxon>Bacillati</taxon>
        <taxon>Bacillota</taxon>
        <taxon>Erysipelotrichia</taxon>
        <taxon>Erysipelotrichales</taxon>
        <taxon>Erysipelotrichaceae</taxon>
        <taxon>Absicoccus</taxon>
    </lineage>
</organism>
<evidence type="ECO:0000256" key="2">
    <source>
        <dbReference type="ARBA" id="ARBA00004651"/>
    </source>
</evidence>
<feature type="transmembrane region" description="Helical" evidence="13">
    <location>
        <begin position="51"/>
        <end position="76"/>
    </location>
</feature>
<sequence>MKPTLIQGNIKRGILYFAIPLFFSNFFQQLYNTVDTLLIGHFLGDAPLAALGSTAAIFELIVQFCSGMGLGFGIVISRFYGARDENHLKMAIAESLILGFGIALILSIVSCAFMPWLLHVLKTPKSIYSMAYGYIQLIAATLVITMFYNLAACLFRSIGNSLTPLYVLIITSILNVILDTLFITQWHIGIRGAAYATVLSQAIAALLCFGLIHKKEPLLVPERKHFRIDPIIIHELLTQGLAMGFMFSIVSVGTIILQSGINPLGTNIIAAHTAARKWFALLVLPLGTLGATTSTFVSQNRGAKQWERIEQGIRFCIHFDWIYTLVLTVIVFGFARSMIHLLSGSTNPIVLENGTQYLRINIPGFVVLGPLLTYRNALQGQGYKIYPLISSGIELGGKIVFTLWIIPTLAYFGVILCEPVVWSLMSLQLWMSYRLIQGKRANPFD</sequence>
<keyword evidence="8 13" id="KW-0812">Transmembrane</keyword>
<protein>
    <recommendedName>
        <fullName evidence="4">Probable multidrug resistance protein NorM</fullName>
    </recommendedName>
    <alternativeName>
        <fullName evidence="12">Multidrug-efflux transporter</fullName>
    </alternativeName>
</protein>
<dbReference type="Proteomes" id="UP001285244">
    <property type="component" value="Unassembled WGS sequence"/>
</dbReference>
<evidence type="ECO:0000256" key="3">
    <source>
        <dbReference type="ARBA" id="ARBA00010199"/>
    </source>
</evidence>
<keyword evidence="11 13" id="KW-0472">Membrane</keyword>